<evidence type="ECO:0000313" key="1">
    <source>
        <dbReference type="EMBL" id="ERK62193.1"/>
    </source>
</evidence>
<dbReference type="Pfam" id="PF02423">
    <property type="entry name" value="OCD_Mu_crystall"/>
    <property type="match status" value="1"/>
</dbReference>
<dbReference type="Proteomes" id="UP000017052">
    <property type="component" value="Unassembled WGS sequence"/>
</dbReference>
<organism evidence="1 2">
    <name type="scientific">Propionibacterium acidifaciens F0233</name>
    <dbReference type="NCBI Taxonomy" id="553198"/>
    <lineage>
        <taxon>Bacteria</taxon>
        <taxon>Bacillati</taxon>
        <taxon>Actinomycetota</taxon>
        <taxon>Actinomycetes</taxon>
        <taxon>Propionibacteriales</taxon>
        <taxon>Propionibacteriaceae</taxon>
        <taxon>Propionibacterium</taxon>
    </lineage>
</organism>
<dbReference type="InterPro" id="IPR036291">
    <property type="entry name" value="NAD(P)-bd_dom_sf"/>
</dbReference>
<reference evidence="1" key="1">
    <citation type="submission" date="2013-08" db="EMBL/GenBank/DDBJ databases">
        <authorList>
            <person name="Durkin A.S."/>
            <person name="Haft D.R."/>
            <person name="McCorrison J."/>
            <person name="Torralba M."/>
            <person name="Gillis M."/>
            <person name="Haft D.H."/>
            <person name="Methe B."/>
            <person name="Sutton G."/>
            <person name="Nelson K.E."/>
        </authorList>
    </citation>
    <scope>NUCLEOTIDE SEQUENCE [LARGE SCALE GENOMIC DNA]</scope>
    <source>
        <strain evidence="1">F0233</strain>
    </source>
</reference>
<dbReference type="GO" id="GO:0016639">
    <property type="term" value="F:oxidoreductase activity, acting on the CH-NH2 group of donors, NAD or NADP as acceptor"/>
    <property type="evidence" value="ECO:0007669"/>
    <property type="project" value="InterPro"/>
</dbReference>
<dbReference type="GO" id="GO:0005737">
    <property type="term" value="C:cytoplasm"/>
    <property type="evidence" value="ECO:0007669"/>
    <property type="project" value="TreeGrafter"/>
</dbReference>
<comment type="caution">
    <text evidence="1">The sequence shown here is derived from an EMBL/GenBank/DDBJ whole genome shotgun (WGS) entry which is preliminary data.</text>
</comment>
<dbReference type="GeneID" id="95359916"/>
<dbReference type="AlphaFoldDB" id="U2S976"/>
<evidence type="ECO:0000313" key="2">
    <source>
        <dbReference type="Proteomes" id="UP000017052"/>
    </source>
</evidence>
<dbReference type="EMBL" id="ACVN02000035">
    <property type="protein sequence ID" value="ERK62193.1"/>
    <property type="molecule type" value="Genomic_DNA"/>
</dbReference>
<dbReference type="Gene3D" id="3.30.1780.10">
    <property type="entry name" value="ornithine cyclodeaminase, domain 1"/>
    <property type="match status" value="1"/>
</dbReference>
<dbReference type="OrthoDB" id="3396397at2"/>
<proteinExistence type="predicted"/>
<dbReference type="SUPFAM" id="SSF51735">
    <property type="entry name" value="NAD(P)-binding Rossmann-fold domains"/>
    <property type="match status" value="1"/>
</dbReference>
<accession>U2S976</accession>
<dbReference type="InterPro" id="IPR023866">
    <property type="entry name" value="SbnB"/>
</dbReference>
<sequence length="342" mass="36491">MRILNHDDVAIALRSGAFSPVRAVQDAYMAHCLGQTALPFSCFLRPLGHQDDRIIALPAHLHGQQDVMGIKWISSFPGNTERGLQRASSVMVLNDPRTGYPVAVLEASQISATRTAASAALASQTLHGMKPVLTAGFIGSGTINRRVLDFLVALHSDLRAIRVQDVAPERATRFARSALVAHPFLDVEVRQSAQDVLQGSDTVSIATTDSTYWLDLDNDSAGEDQVILHLSLRDLSTASILAATNVVDDVEHVCRAGTSIERAAEESGGSAFISATIGELLSDARELPRNGKPIIFSPFGLGILDLAVAGQVLDFADINGLGSEIGGFDPGRQQFSDSRRSG</sequence>
<dbReference type="NCBIfam" id="TIGR03944">
    <property type="entry name" value="dehyd_SbnB_fam"/>
    <property type="match status" value="1"/>
</dbReference>
<dbReference type="Gene3D" id="3.40.50.720">
    <property type="entry name" value="NAD(P)-binding Rossmann-like Domain"/>
    <property type="match status" value="1"/>
</dbReference>
<dbReference type="PANTHER" id="PTHR13812:SF19">
    <property type="entry name" value="KETIMINE REDUCTASE MU-CRYSTALLIN"/>
    <property type="match status" value="1"/>
</dbReference>
<keyword evidence="2" id="KW-1185">Reference proteome</keyword>
<dbReference type="GO" id="GO:0019290">
    <property type="term" value="P:siderophore biosynthetic process"/>
    <property type="evidence" value="ECO:0007669"/>
    <property type="project" value="InterPro"/>
</dbReference>
<dbReference type="PIRSF" id="PIRSF001439">
    <property type="entry name" value="CryM"/>
    <property type="match status" value="1"/>
</dbReference>
<protein>
    <submittedName>
        <fullName evidence="1">2,3-diaminopropionate biosynthesis protein SbnB</fullName>
    </submittedName>
</protein>
<dbReference type="RefSeq" id="WP_021796409.1">
    <property type="nucleotide sequence ID" value="NZ_ACVN02000035.1"/>
</dbReference>
<dbReference type="PANTHER" id="PTHR13812">
    <property type="entry name" value="KETIMINE REDUCTASE MU-CRYSTALLIN"/>
    <property type="match status" value="1"/>
</dbReference>
<dbReference type="InterPro" id="IPR003462">
    <property type="entry name" value="ODC_Mu_crystall"/>
</dbReference>
<gene>
    <name evidence="1" type="ORF">HMPREF0682_2853</name>
</gene>
<dbReference type="InterPro" id="IPR023401">
    <property type="entry name" value="ODC_N"/>
</dbReference>
<name>U2S976_9ACTN</name>